<protein>
    <submittedName>
        <fullName evidence="2">Uncharacterized protein</fullName>
    </submittedName>
</protein>
<proteinExistence type="predicted"/>
<gene>
    <name evidence="2" type="ORF">LTR84_011336</name>
</gene>
<evidence type="ECO:0000313" key="2">
    <source>
        <dbReference type="EMBL" id="KAK5043622.1"/>
    </source>
</evidence>
<organism evidence="2 3">
    <name type="scientific">Exophiala bonariae</name>
    <dbReference type="NCBI Taxonomy" id="1690606"/>
    <lineage>
        <taxon>Eukaryota</taxon>
        <taxon>Fungi</taxon>
        <taxon>Dikarya</taxon>
        <taxon>Ascomycota</taxon>
        <taxon>Pezizomycotina</taxon>
        <taxon>Eurotiomycetes</taxon>
        <taxon>Chaetothyriomycetidae</taxon>
        <taxon>Chaetothyriales</taxon>
        <taxon>Herpotrichiellaceae</taxon>
        <taxon>Exophiala</taxon>
    </lineage>
</organism>
<dbReference type="Proteomes" id="UP001358417">
    <property type="component" value="Unassembled WGS sequence"/>
</dbReference>
<dbReference type="GeneID" id="89979490"/>
<evidence type="ECO:0000313" key="3">
    <source>
        <dbReference type="Proteomes" id="UP001358417"/>
    </source>
</evidence>
<sequence>MRIGAKRPRQELESGITLDQLSMSRDLEQASMLQGDFTHKNPEAMLGISQHGTDDSWSDRREHDTACEEKNWAHRSTKVTNWSIDDAETTDLELAEMIQTVSMVVIESKKPPRLSCLLDENEILLPQEGTLGQD</sequence>
<keyword evidence="3" id="KW-1185">Reference proteome</keyword>
<accession>A0AAV9MSH4</accession>
<feature type="region of interest" description="Disordered" evidence="1">
    <location>
        <begin position="1"/>
        <end position="20"/>
    </location>
</feature>
<dbReference type="AlphaFoldDB" id="A0AAV9MSH4"/>
<evidence type="ECO:0000256" key="1">
    <source>
        <dbReference type="SAM" id="MobiDB-lite"/>
    </source>
</evidence>
<dbReference type="EMBL" id="JAVRRD010000054">
    <property type="protein sequence ID" value="KAK5043622.1"/>
    <property type="molecule type" value="Genomic_DNA"/>
</dbReference>
<comment type="caution">
    <text evidence="2">The sequence shown here is derived from an EMBL/GenBank/DDBJ whole genome shotgun (WGS) entry which is preliminary data.</text>
</comment>
<reference evidence="2 3" key="1">
    <citation type="submission" date="2023-08" db="EMBL/GenBank/DDBJ databases">
        <title>Black Yeasts Isolated from many extreme environments.</title>
        <authorList>
            <person name="Coleine C."/>
            <person name="Stajich J.E."/>
            <person name="Selbmann L."/>
        </authorList>
    </citation>
    <scope>NUCLEOTIDE SEQUENCE [LARGE SCALE GENOMIC DNA]</scope>
    <source>
        <strain evidence="2 3">CCFEE 5792</strain>
    </source>
</reference>
<dbReference type="RefSeq" id="XP_064700005.1">
    <property type="nucleotide sequence ID" value="XM_064854869.1"/>
</dbReference>
<name>A0AAV9MSH4_9EURO</name>